<gene>
    <name evidence="2" type="ORF">HAX54_026679</name>
</gene>
<name>A0ABS8S831_DATST</name>
<organism evidence="2 3">
    <name type="scientific">Datura stramonium</name>
    <name type="common">Jimsonweed</name>
    <name type="synonym">Common thornapple</name>
    <dbReference type="NCBI Taxonomy" id="4076"/>
    <lineage>
        <taxon>Eukaryota</taxon>
        <taxon>Viridiplantae</taxon>
        <taxon>Streptophyta</taxon>
        <taxon>Embryophyta</taxon>
        <taxon>Tracheophyta</taxon>
        <taxon>Spermatophyta</taxon>
        <taxon>Magnoliopsida</taxon>
        <taxon>eudicotyledons</taxon>
        <taxon>Gunneridae</taxon>
        <taxon>Pentapetalae</taxon>
        <taxon>asterids</taxon>
        <taxon>lamiids</taxon>
        <taxon>Solanales</taxon>
        <taxon>Solanaceae</taxon>
        <taxon>Solanoideae</taxon>
        <taxon>Datureae</taxon>
        <taxon>Datura</taxon>
    </lineage>
</organism>
<evidence type="ECO:0000313" key="2">
    <source>
        <dbReference type="EMBL" id="MCD7454983.1"/>
    </source>
</evidence>
<comment type="caution">
    <text evidence="2">The sequence shown here is derived from an EMBL/GenBank/DDBJ whole genome shotgun (WGS) entry which is preliminary data.</text>
</comment>
<dbReference type="EMBL" id="JACEIK010000324">
    <property type="protein sequence ID" value="MCD7454983.1"/>
    <property type="molecule type" value="Genomic_DNA"/>
</dbReference>
<protein>
    <recommendedName>
        <fullName evidence="1">DUF4283 domain-containing protein</fullName>
    </recommendedName>
</protein>
<sequence>MARGRGRLKKDAAIMLLKNFMEKQLQGTQSSKSLGEQETPNTVTIVNPKVVTIGNSEVVDIVEATINKQQEENAGKLRTKLFQSNRLATKGMDLVCFNPIMKDGTMFVQLESSDIDVESEKWKKDIILYVVGFKSTIATFERFIAVKWSFSIKSLIYYHNNGYFVVLFSSIADRCNTPYN</sequence>
<proteinExistence type="predicted"/>
<keyword evidence="3" id="KW-1185">Reference proteome</keyword>
<dbReference type="PANTHER" id="PTHR33233:SF17">
    <property type="entry name" value="DUF4283 DOMAIN-CONTAINING PROTEIN"/>
    <property type="match status" value="1"/>
</dbReference>
<evidence type="ECO:0000259" key="1">
    <source>
        <dbReference type="Pfam" id="PF14111"/>
    </source>
</evidence>
<feature type="domain" description="DUF4283" evidence="1">
    <location>
        <begin position="119"/>
        <end position="174"/>
    </location>
</feature>
<dbReference type="Pfam" id="PF14111">
    <property type="entry name" value="DUF4283"/>
    <property type="match status" value="1"/>
</dbReference>
<accession>A0ABS8S831</accession>
<dbReference type="InterPro" id="IPR025558">
    <property type="entry name" value="DUF4283"/>
</dbReference>
<dbReference type="Proteomes" id="UP000823775">
    <property type="component" value="Unassembled WGS sequence"/>
</dbReference>
<reference evidence="2 3" key="1">
    <citation type="journal article" date="2021" name="BMC Genomics">
        <title>Datura genome reveals duplications of psychoactive alkaloid biosynthetic genes and high mutation rate following tissue culture.</title>
        <authorList>
            <person name="Rajewski A."/>
            <person name="Carter-House D."/>
            <person name="Stajich J."/>
            <person name="Litt A."/>
        </authorList>
    </citation>
    <scope>NUCLEOTIDE SEQUENCE [LARGE SCALE GENOMIC DNA]</scope>
    <source>
        <strain evidence="2">AR-01</strain>
    </source>
</reference>
<evidence type="ECO:0000313" key="3">
    <source>
        <dbReference type="Proteomes" id="UP000823775"/>
    </source>
</evidence>
<dbReference type="PANTHER" id="PTHR33233">
    <property type="entry name" value="ENDONUCLEASE/EXONUCLEASE/PHOSPHATASE"/>
    <property type="match status" value="1"/>
</dbReference>